<dbReference type="AlphaFoldDB" id="A0A370QK55"/>
<reference evidence="2 3" key="1">
    <citation type="submission" date="2018-07" db="EMBL/GenBank/DDBJ databases">
        <title>Genomic Encyclopedia of Type Strains, Phase IV (KMG-IV): sequencing the most valuable type-strain genomes for metagenomic binning, comparative biology and taxonomic classification.</title>
        <authorList>
            <person name="Goeker M."/>
        </authorList>
    </citation>
    <scope>NUCLEOTIDE SEQUENCE [LARGE SCALE GENOMIC DNA]</scope>
    <source>
        <strain evidence="2 3">DSM 101478</strain>
    </source>
</reference>
<dbReference type="OrthoDB" id="1043955at2"/>
<evidence type="ECO:0000313" key="2">
    <source>
        <dbReference type="EMBL" id="RDK88747.1"/>
    </source>
</evidence>
<protein>
    <recommendedName>
        <fullName evidence="4">Lipoprotein</fullName>
    </recommendedName>
</protein>
<accession>A0A370QK55</accession>
<sequence length="214" mass="24736">MRYLLISVLWMVCTSCALQTTKGLRQAPVKQAEVVNPYFSETSIDYVYKAKIDVYGRYFGGILIVKKLSGTSHRVVFTTEFGSKIFDFLYEGDTFTKNFILEDLDKKIVVNTLNKDFRLLITEKVPVVEQYASEKHNVYRTEAEGRYNFYFFRKGEETLEKLVHTSKHKEKVTIKFESLQAAAKTSEENSIAEKISIAHNNIKLQIDLAYLIKD</sequence>
<evidence type="ECO:0000313" key="3">
    <source>
        <dbReference type="Proteomes" id="UP000255317"/>
    </source>
</evidence>
<organism evidence="2 3">
    <name type="scientific">Marinirhabdus gelatinilytica</name>
    <dbReference type="NCBI Taxonomy" id="1703343"/>
    <lineage>
        <taxon>Bacteria</taxon>
        <taxon>Pseudomonadati</taxon>
        <taxon>Bacteroidota</taxon>
        <taxon>Flavobacteriia</taxon>
        <taxon>Flavobacteriales</taxon>
        <taxon>Flavobacteriaceae</taxon>
    </lineage>
</organism>
<dbReference type="RefSeq" id="WP_147278488.1">
    <property type="nucleotide sequence ID" value="NZ_QRAO01000001.1"/>
</dbReference>
<gene>
    <name evidence="2" type="ORF">C8D94_101624</name>
</gene>
<evidence type="ECO:0008006" key="4">
    <source>
        <dbReference type="Google" id="ProtNLM"/>
    </source>
</evidence>
<feature type="chain" id="PRO_5016859970" description="Lipoprotein" evidence="1">
    <location>
        <begin position="20"/>
        <end position="214"/>
    </location>
</feature>
<keyword evidence="3" id="KW-1185">Reference proteome</keyword>
<dbReference type="EMBL" id="QRAO01000001">
    <property type="protein sequence ID" value="RDK88747.1"/>
    <property type="molecule type" value="Genomic_DNA"/>
</dbReference>
<dbReference type="Proteomes" id="UP000255317">
    <property type="component" value="Unassembled WGS sequence"/>
</dbReference>
<name>A0A370QK55_9FLAO</name>
<keyword evidence="1" id="KW-0732">Signal</keyword>
<comment type="caution">
    <text evidence="2">The sequence shown here is derived from an EMBL/GenBank/DDBJ whole genome shotgun (WGS) entry which is preliminary data.</text>
</comment>
<evidence type="ECO:0000256" key="1">
    <source>
        <dbReference type="SAM" id="SignalP"/>
    </source>
</evidence>
<feature type="signal peptide" evidence="1">
    <location>
        <begin position="1"/>
        <end position="19"/>
    </location>
</feature>
<proteinExistence type="predicted"/>